<keyword evidence="1" id="KW-0808">Transferase</keyword>
<protein>
    <recommendedName>
        <fullName evidence="2">Glycosyl transferase family 1 domain-containing protein</fullName>
    </recommendedName>
</protein>
<name>A0ABQ1ZCL8_9BACT</name>
<dbReference type="EMBL" id="BMIA01000010">
    <property type="protein sequence ID" value="GGH56134.1"/>
    <property type="molecule type" value="Genomic_DNA"/>
</dbReference>
<dbReference type="Pfam" id="PF00534">
    <property type="entry name" value="Glycos_transf_1"/>
    <property type="match status" value="1"/>
</dbReference>
<keyword evidence="4" id="KW-1185">Reference proteome</keyword>
<evidence type="ECO:0000256" key="1">
    <source>
        <dbReference type="ARBA" id="ARBA00022679"/>
    </source>
</evidence>
<evidence type="ECO:0000313" key="4">
    <source>
        <dbReference type="Proteomes" id="UP000600214"/>
    </source>
</evidence>
<sequence>MTDKIQTIIYESDHTGHRLDYVSHLIRFVRNEPSSSRNTYLFLLHSELIRKLSDSGQYLQDLNIEAIGNLYQGNRWQNFLLLKDLRERLRTHSSCTSVALLNFDRFQYSLPIYPLNADVRTIWFRPVMHLPSVTFKDKLKAVGKTLLLNVIASRLNKSSKIFILNDSTGAKSLNQKYLLSPNKVFNFLPDPVDTDFFLHANPIDVRKDLKLDTGKPIFLMIGSIDEKKNVPTSLEALAQSAELTAGAHVLIVGKVNQAYREYLYNFIAAFKERNPHIEITTDDRYISQEEFHRYVLASTAILMIYRDFYSSSGIFGFACMYKKPVITSNIGLVGQLVKDFKIGHAADPLAAANITEKIDLLCRNQFTVNGDFDGYIRINKPEKFSALLLNRSLTAQTASNNNE</sequence>
<dbReference type="Proteomes" id="UP000600214">
    <property type="component" value="Unassembled WGS sequence"/>
</dbReference>
<comment type="caution">
    <text evidence="3">The sequence shown here is derived from an EMBL/GenBank/DDBJ whole genome shotgun (WGS) entry which is preliminary data.</text>
</comment>
<feature type="domain" description="Glycosyl transferase family 1" evidence="2">
    <location>
        <begin position="206"/>
        <end position="365"/>
    </location>
</feature>
<proteinExistence type="predicted"/>
<evidence type="ECO:0000259" key="2">
    <source>
        <dbReference type="Pfam" id="PF00534"/>
    </source>
</evidence>
<reference evidence="4" key="1">
    <citation type="journal article" date="2019" name="Int. J. Syst. Evol. Microbiol.">
        <title>The Global Catalogue of Microorganisms (GCM) 10K type strain sequencing project: providing services to taxonomists for standard genome sequencing and annotation.</title>
        <authorList>
            <consortium name="The Broad Institute Genomics Platform"/>
            <consortium name="The Broad Institute Genome Sequencing Center for Infectious Disease"/>
            <person name="Wu L."/>
            <person name="Ma J."/>
        </authorList>
    </citation>
    <scope>NUCLEOTIDE SEQUENCE [LARGE SCALE GENOMIC DNA]</scope>
    <source>
        <strain evidence="4">CGMCC 1.15288</strain>
    </source>
</reference>
<dbReference type="PANTHER" id="PTHR46401">
    <property type="entry name" value="GLYCOSYLTRANSFERASE WBBK-RELATED"/>
    <property type="match status" value="1"/>
</dbReference>
<accession>A0ABQ1ZCL8</accession>
<dbReference type="RefSeq" id="WP_188939436.1">
    <property type="nucleotide sequence ID" value="NZ_BMIA01000010.1"/>
</dbReference>
<dbReference type="Gene3D" id="3.40.50.2000">
    <property type="entry name" value="Glycogen Phosphorylase B"/>
    <property type="match status" value="1"/>
</dbReference>
<organism evidence="3 4">
    <name type="scientific">Dyadobacter endophyticus</name>
    <dbReference type="NCBI Taxonomy" id="1749036"/>
    <lineage>
        <taxon>Bacteria</taxon>
        <taxon>Pseudomonadati</taxon>
        <taxon>Bacteroidota</taxon>
        <taxon>Cytophagia</taxon>
        <taxon>Cytophagales</taxon>
        <taxon>Spirosomataceae</taxon>
        <taxon>Dyadobacter</taxon>
    </lineage>
</organism>
<dbReference type="SUPFAM" id="SSF53756">
    <property type="entry name" value="UDP-Glycosyltransferase/glycogen phosphorylase"/>
    <property type="match status" value="1"/>
</dbReference>
<evidence type="ECO:0000313" key="3">
    <source>
        <dbReference type="EMBL" id="GGH56134.1"/>
    </source>
</evidence>
<gene>
    <name evidence="3" type="ORF">GCM10007423_64400</name>
</gene>
<dbReference type="InterPro" id="IPR001296">
    <property type="entry name" value="Glyco_trans_1"/>
</dbReference>
<dbReference type="PANTHER" id="PTHR46401:SF2">
    <property type="entry name" value="GLYCOSYLTRANSFERASE WBBK-RELATED"/>
    <property type="match status" value="1"/>
</dbReference>